<evidence type="ECO:0000313" key="3">
    <source>
        <dbReference type="Proteomes" id="UP000828390"/>
    </source>
</evidence>
<evidence type="ECO:0000256" key="1">
    <source>
        <dbReference type="SAM" id="MobiDB-lite"/>
    </source>
</evidence>
<comment type="caution">
    <text evidence="2">The sequence shown here is derived from an EMBL/GenBank/DDBJ whole genome shotgun (WGS) entry which is preliminary data.</text>
</comment>
<reference evidence="2" key="2">
    <citation type="submission" date="2020-11" db="EMBL/GenBank/DDBJ databases">
        <authorList>
            <person name="McCartney M.A."/>
            <person name="Auch B."/>
            <person name="Kono T."/>
            <person name="Mallez S."/>
            <person name="Becker A."/>
            <person name="Gohl D.M."/>
            <person name="Silverstein K.A.T."/>
            <person name="Koren S."/>
            <person name="Bechman K.B."/>
            <person name="Herman A."/>
            <person name="Abrahante J.E."/>
            <person name="Garbe J."/>
        </authorList>
    </citation>
    <scope>NUCLEOTIDE SEQUENCE</scope>
    <source>
        <strain evidence="2">Duluth1</strain>
        <tissue evidence="2">Whole animal</tissue>
    </source>
</reference>
<reference evidence="2" key="1">
    <citation type="journal article" date="2019" name="bioRxiv">
        <title>The Genome of the Zebra Mussel, Dreissena polymorpha: A Resource for Invasive Species Research.</title>
        <authorList>
            <person name="McCartney M.A."/>
            <person name="Auch B."/>
            <person name="Kono T."/>
            <person name="Mallez S."/>
            <person name="Zhang Y."/>
            <person name="Obille A."/>
            <person name="Becker A."/>
            <person name="Abrahante J.E."/>
            <person name="Garbe J."/>
            <person name="Badalamenti J.P."/>
            <person name="Herman A."/>
            <person name="Mangelson H."/>
            <person name="Liachko I."/>
            <person name="Sullivan S."/>
            <person name="Sone E.D."/>
            <person name="Koren S."/>
            <person name="Silverstein K.A.T."/>
            <person name="Beckman K.B."/>
            <person name="Gohl D.M."/>
        </authorList>
    </citation>
    <scope>NUCLEOTIDE SEQUENCE</scope>
    <source>
        <strain evidence="2">Duluth1</strain>
        <tissue evidence="2">Whole animal</tissue>
    </source>
</reference>
<dbReference type="Proteomes" id="UP000828390">
    <property type="component" value="Unassembled WGS sequence"/>
</dbReference>
<keyword evidence="3" id="KW-1185">Reference proteome</keyword>
<sequence>MFADCKRPARAFMNGEQVCFRDYRSSSNTWTAGSVVSQSGPLLYKVDVGSGTQWRRHTDQISRGTLPVSDQSPEVPVALPPYTVPEAAASNDSVSPHHDQPNPAPPAPAPDKTTAAPSRYPVRASRGTPPDRLDF</sequence>
<evidence type="ECO:0000313" key="2">
    <source>
        <dbReference type="EMBL" id="KAH3854436.1"/>
    </source>
</evidence>
<organism evidence="2 3">
    <name type="scientific">Dreissena polymorpha</name>
    <name type="common">Zebra mussel</name>
    <name type="synonym">Mytilus polymorpha</name>
    <dbReference type="NCBI Taxonomy" id="45954"/>
    <lineage>
        <taxon>Eukaryota</taxon>
        <taxon>Metazoa</taxon>
        <taxon>Spiralia</taxon>
        <taxon>Lophotrochozoa</taxon>
        <taxon>Mollusca</taxon>
        <taxon>Bivalvia</taxon>
        <taxon>Autobranchia</taxon>
        <taxon>Heteroconchia</taxon>
        <taxon>Euheterodonta</taxon>
        <taxon>Imparidentia</taxon>
        <taxon>Neoheterodontei</taxon>
        <taxon>Myida</taxon>
        <taxon>Dreissenoidea</taxon>
        <taxon>Dreissenidae</taxon>
        <taxon>Dreissena</taxon>
    </lineage>
</organism>
<dbReference type="EMBL" id="JAIWYP010000003">
    <property type="protein sequence ID" value="KAH3854436.1"/>
    <property type="molecule type" value="Genomic_DNA"/>
</dbReference>
<protein>
    <submittedName>
        <fullName evidence="2">Uncharacterized protein</fullName>
    </submittedName>
</protein>
<name>A0A9D4LA85_DREPO</name>
<feature type="region of interest" description="Disordered" evidence="1">
    <location>
        <begin position="55"/>
        <end position="135"/>
    </location>
</feature>
<proteinExistence type="predicted"/>
<accession>A0A9D4LA85</accession>
<gene>
    <name evidence="2" type="ORF">DPMN_096978</name>
</gene>
<dbReference type="AlphaFoldDB" id="A0A9D4LA85"/>